<reference evidence="2 3" key="1">
    <citation type="submission" date="2014-06" db="EMBL/GenBank/DDBJ databases">
        <title>Evolutionary Origins and Diversification of the Mycorrhizal Mutualists.</title>
        <authorList>
            <consortium name="DOE Joint Genome Institute"/>
            <consortium name="Mycorrhizal Genomics Consortium"/>
            <person name="Kohler A."/>
            <person name="Kuo A."/>
            <person name="Nagy L.G."/>
            <person name="Floudas D."/>
            <person name="Copeland A."/>
            <person name="Barry K.W."/>
            <person name="Cichocki N."/>
            <person name="Veneault-Fourrey C."/>
            <person name="LaButti K."/>
            <person name="Lindquist E.A."/>
            <person name="Lipzen A."/>
            <person name="Lundell T."/>
            <person name="Morin E."/>
            <person name="Murat C."/>
            <person name="Riley R."/>
            <person name="Ohm R."/>
            <person name="Sun H."/>
            <person name="Tunlid A."/>
            <person name="Henrissat B."/>
            <person name="Grigoriev I.V."/>
            <person name="Hibbett D.S."/>
            <person name="Martin F."/>
        </authorList>
    </citation>
    <scope>NUCLEOTIDE SEQUENCE [LARGE SCALE GENOMIC DNA]</scope>
    <source>
        <strain evidence="2 3">SS14</strain>
    </source>
</reference>
<keyword evidence="3" id="KW-1185">Reference proteome</keyword>
<dbReference type="Proteomes" id="UP000054279">
    <property type="component" value="Unassembled WGS sequence"/>
</dbReference>
<proteinExistence type="predicted"/>
<organism evidence="2 3">
    <name type="scientific">Sphaerobolus stellatus (strain SS14)</name>
    <dbReference type="NCBI Taxonomy" id="990650"/>
    <lineage>
        <taxon>Eukaryota</taxon>
        <taxon>Fungi</taxon>
        <taxon>Dikarya</taxon>
        <taxon>Basidiomycota</taxon>
        <taxon>Agaricomycotina</taxon>
        <taxon>Agaricomycetes</taxon>
        <taxon>Phallomycetidae</taxon>
        <taxon>Geastrales</taxon>
        <taxon>Sphaerobolaceae</taxon>
        <taxon>Sphaerobolus</taxon>
    </lineage>
</organism>
<evidence type="ECO:0000256" key="1">
    <source>
        <dbReference type="SAM" id="MobiDB-lite"/>
    </source>
</evidence>
<feature type="compositionally biased region" description="Polar residues" evidence="1">
    <location>
        <begin position="133"/>
        <end position="143"/>
    </location>
</feature>
<dbReference type="HOGENOM" id="CLU_1807474_0_0_1"/>
<protein>
    <submittedName>
        <fullName evidence="2">Uncharacterized protein</fullName>
    </submittedName>
</protein>
<accession>A0A0C9V8U4</accession>
<gene>
    <name evidence="2" type="ORF">M422DRAFT_259554</name>
</gene>
<feature type="region of interest" description="Disordered" evidence="1">
    <location>
        <begin position="122"/>
        <end position="143"/>
    </location>
</feature>
<sequence>MLMTIAETSSSVSQQPTPVAPGLEVLATDPAPIEPLQNILEVDRKYMKVYHNYLKRESASDLFPELGLDVTREADDVDNAKYYSTMNTAIIMVKKKTGDKVPTGIIDAIDNCIDPIINDGNDLPIDPDRGSNRLANSSQEVTS</sequence>
<name>A0A0C9V8U4_SPHS4</name>
<evidence type="ECO:0000313" key="2">
    <source>
        <dbReference type="EMBL" id="KIJ37932.1"/>
    </source>
</evidence>
<dbReference type="EMBL" id="KN837165">
    <property type="protein sequence ID" value="KIJ37932.1"/>
    <property type="molecule type" value="Genomic_DNA"/>
</dbReference>
<evidence type="ECO:0000313" key="3">
    <source>
        <dbReference type="Proteomes" id="UP000054279"/>
    </source>
</evidence>
<dbReference type="AlphaFoldDB" id="A0A0C9V8U4"/>